<reference evidence="1" key="1">
    <citation type="submission" date="2022-10" db="EMBL/GenBank/DDBJ databases">
        <authorList>
            <person name="Boutroux M."/>
        </authorList>
    </citation>
    <scope>NUCLEOTIDE SEQUENCE</scope>
    <source>
        <strain evidence="1">51.81</strain>
    </source>
</reference>
<dbReference type="EMBL" id="JAPQFL010000001">
    <property type="protein sequence ID" value="MDD9326752.1"/>
    <property type="molecule type" value="Genomic_DNA"/>
</dbReference>
<dbReference type="Proteomes" id="UP001149607">
    <property type="component" value="Chromosome"/>
</dbReference>
<dbReference type="EMBL" id="CP146598">
    <property type="protein sequence ID" value="WWY03174.1"/>
    <property type="molecule type" value="Genomic_DNA"/>
</dbReference>
<dbReference type="AlphaFoldDB" id="A0A9X4DZM5"/>
<dbReference type="RefSeq" id="WP_274584099.1">
    <property type="nucleotide sequence ID" value="NZ_CP146598.1"/>
</dbReference>
<evidence type="ECO:0000313" key="3">
    <source>
        <dbReference type="Proteomes" id="UP001149607"/>
    </source>
</evidence>
<protein>
    <submittedName>
        <fullName evidence="1">Phage tail protein</fullName>
    </submittedName>
</protein>
<dbReference type="InterPro" id="IPR010265">
    <property type="entry name" value="Phage_lambda_TipM"/>
</dbReference>
<dbReference type="Pfam" id="PF05939">
    <property type="entry name" value="Phage_min_tail"/>
    <property type="match status" value="1"/>
</dbReference>
<sequence>METFDWLPNQGIDIEEDQQLREVQFGGGIMQVQPKYLCRPKRKFTLTFEGRPQRIKAIFDFLSRQRGKRFLWQFEGETLKVRCMEYKRNYTGIVDTLDCTFNEEWM</sequence>
<reference evidence="2" key="2">
    <citation type="submission" date="2024-02" db="EMBL/GenBank/DDBJ databases">
        <title>Neisseria leonii sp. nov.</title>
        <authorList>
            <person name="Boutroux M."/>
            <person name="Favre-Rochex S."/>
            <person name="Gorgette O."/>
            <person name="Touak G."/>
            <person name="Muhle E."/>
            <person name="Chesneau O."/>
            <person name="Clermont D."/>
            <person name="Rahi P."/>
        </authorList>
    </citation>
    <scope>NUCLEOTIDE SEQUENCE</scope>
    <source>
        <strain evidence="2">51.81</strain>
    </source>
</reference>
<name>A0A9X4DZM5_9NEIS</name>
<gene>
    <name evidence="1" type="ORF">ORY91_000119</name>
    <name evidence="2" type="ORF">V9W64_10910</name>
</gene>
<keyword evidence="3" id="KW-1185">Reference proteome</keyword>
<organism evidence="1">
    <name type="scientific">Neisseria leonii</name>
    <dbReference type="NCBI Taxonomy" id="2995413"/>
    <lineage>
        <taxon>Bacteria</taxon>
        <taxon>Pseudomonadati</taxon>
        <taxon>Pseudomonadota</taxon>
        <taxon>Betaproteobacteria</taxon>
        <taxon>Neisseriales</taxon>
        <taxon>Neisseriaceae</taxon>
        <taxon>Neisseria</taxon>
    </lineage>
</organism>
<evidence type="ECO:0000313" key="2">
    <source>
        <dbReference type="EMBL" id="WWY03174.1"/>
    </source>
</evidence>
<accession>A0A9X4DZM5</accession>
<proteinExistence type="predicted"/>
<evidence type="ECO:0000313" key="1">
    <source>
        <dbReference type="EMBL" id="MDD9326752.1"/>
    </source>
</evidence>